<dbReference type="Gene3D" id="3.90.870.10">
    <property type="entry name" value="DHBP synthase"/>
    <property type="match status" value="1"/>
</dbReference>
<evidence type="ECO:0000256" key="5">
    <source>
        <dbReference type="ARBA" id="ARBA00022679"/>
    </source>
</evidence>
<dbReference type="PANTHER" id="PTHR17490">
    <property type="entry name" value="SUA5"/>
    <property type="match status" value="1"/>
</dbReference>
<evidence type="ECO:0000256" key="6">
    <source>
        <dbReference type="ARBA" id="ARBA00022694"/>
    </source>
</evidence>
<sequence>MKVVDISRIGAFAAMNIAAKALAQGKVLVCPTDTIYGFIADATNAKAVEKIFRIKHRRKEKPLGIFVKDLVRAKKFAKVTKTQEVFLKKVWPGKVTVVLQMKKRFPKGVGIRKTIGIRVPKYHFLDLLFKKFNHALAQTSVNISDTPPLKRVKDMVRVFGRRKWKPDLIFDAGKLPSSRPSKVIDMTTEKRNIIRK</sequence>
<keyword evidence="8" id="KW-0547">Nucleotide-binding</keyword>
<comment type="caution">
    <text evidence="13">The sequence shown here is derived from an EMBL/GenBank/DDBJ whole genome shotgun (WGS) entry which is preliminary data.</text>
</comment>
<evidence type="ECO:0000256" key="9">
    <source>
        <dbReference type="ARBA" id="ARBA00022840"/>
    </source>
</evidence>
<reference evidence="13 14" key="1">
    <citation type="journal article" date="2016" name="Nat. Commun.">
        <title>Thousands of microbial genomes shed light on interconnected biogeochemical processes in an aquifer system.</title>
        <authorList>
            <person name="Anantharaman K."/>
            <person name="Brown C.T."/>
            <person name="Hug L.A."/>
            <person name="Sharon I."/>
            <person name="Castelle C.J."/>
            <person name="Probst A.J."/>
            <person name="Thomas B.C."/>
            <person name="Singh A."/>
            <person name="Wilkins M.J."/>
            <person name="Karaoz U."/>
            <person name="Brodie E.L."/>
            <person name="Williams K.H."/>
            <person name="Hubbard S.S."/>
            <person name="Banfield J.F."/>
        </authorList>
    </citation>
    <scope>NUCLEOTIDE SEQUENCE [LARGE SCALE GENOMIC DNA]</scope>
</reference>
<evidence type="ECO:0000256" key="10">
    <source>
        <dbReference type="ARBA" id="ARBA00029774"/>
    </source>
</evidence>
<accession>A0A1G2R594</accession>
<dbReference type="EMBL" id="MHTW01000015">
    <property type="protein sequence ID" value="OHA67261.1"/>
    <property type="molecule type" value="Genomic_DNA"/>
</dbReference>
<evidence type="ECO:0000256" key="4">
    <source>
        <dbReference type="ARBA" id="ARBA00022490"/>
    </source>
</evidence>
<dbReference type="InterPro" id="IPR017945">
    <property type="entry name" value="DHBP_synth_RibB-like_a/b_dom"/>
</dbReference>
<evidence type="ECO:0000313" key="14">
    <source>
        <dbReference type="Proteomes" id="UP000176901"/>
    </source>
</evidence>
<evidence type="ECO:0000256" key="11">
    <source>
        <dbReference type="ARBA" id="ARBA00048366"/>
    </source>
</evidence>
<evidence type="ECO:0000256" key="7">
    <source>
        <dbReference type="ARBA" id="ARBA00022695"/>
    </source>
</evidence>
<keyword evidence="6" id="KW-0819">tRNA processing</keyword>
<feature type="domain" description="YrdC-like" evidence="12">
    <location>
        <begin position="12"/>
        <end position="196"/>
    </location>
</feature>
<dbReference type="EC" id="2.7.7.87" evidence="3"/>
<dbReference type="GO" id="GO:0006450">
    <property type="term" value="P:regulation of translational fidelity"/>
    <property type="evidence" value="ECO:0007669"/>
    <property type="project" value="TreeGrafter"/>
</dbReference>
<name>A0A1G2R594_9BACT</name>
<comment type="catalytic activity">
    <reaction evidence="11">
        <text>L-threonine + hydrogencarbonate + ATP = L-threonylcarbamoyladenylate + diphosphate + H2O</text>
        <dbReference type="Rhea" id="RHEA:36407"/>
        <dbReference type="ChEBI" id="CHEBI:15377"/>
        <dbReference type="ChEBI" id="CHEBI:17544"/>
        <dbReference type="ChEBI" id="CHEBI:30616"/>
        <dbReference type="ChEBI" id="CHEBI:33019"/>
        <dbReference type="ChEBI" id="CHEBI:57926"/>
        <dbReference type="ChEBI" id="CHEBI:73682"/>
        <dbReference type="EC" id="2.7.7.87"/>
    </reaction>
</comment>
<dbReference type="STRING" id="1802451.A3C82_00135"/>
<dbReference type="GO" id="GO:0005524">
    <property type="term" value="F:ATP binding"/>
    <property type="evidence" value="ECO:0007669"/>
    <property type="project" value="UniProtKB-KW"/>
</dbReference>
<dbReference type="NCBIfam" id="TIGR00057">
    <property type="entry name" value="L-threonylcarbamoyladenylate synthase"/>
    <property type="match status" value="1"/>
</dbReference>
<dbReference type="PROSITE" id="PS51163">
    <property type="entry name" value="YRDC"/>
    <property type="match status" value="1"/>
</dbReference>
<dbReference type="InterPro" id="IPR050156">
    <property type="entry name" value="TC-AMP_synthase_SUA5"/>
</dbReference>
<dbReference type="InterPro" id="IPR006070">
    <property type="entry name" value="Sua5-like_dom"/>
</dbReference>
<proteinExistence type="inferred from homology"/>
<evidence type="ECO:0000256" key="3">
    <source>
        <dbReference type="ARBA" id="ARBA00012584"/>
    </source>
</evidence>
<dbReference type="Proteomes" id="UP000176901">
    <property type="component" value="Unassembled WGS sequence"/>
</dbReference>
<dbReference type="GO" id="GO:0000049">
    <property type="term" value="F:tRNA binding"/>
    <property type="evidence" value="ECO:0007669"/>
    <property type="project" value="TreeGrafter"/>
</dbReference>
<dbReference type="GO" id="GO:0008033">
    <property type="term" value="P:tRNA processing"/>
    <property type="evidence" value="ECO:0007669"/>
    <property type="project" value="UniProtKB-KW"/>
</dbReference>
<dbReference type="GO" id="GO:0061710">
    <property type="term" value="F:L-threonylcarbamoyladenylate synthase"/>
    <property type="evidence" value="ECO:0007669"/>
    <property type="project" value="UniProtKB-EC"/>
</dbReference>
<keyword evidence="7" id="KW-0548">Nucleotidyltransferase</keyword>
<dbReference type="GO" id="GO:0003725">
    <property type="term" value="F:double-stranded RNA binding"/>
    <property type="evidence" value="ECO:0007669"/>
    <property type="project" value="InterPro"/>
</dbReference>
<dbReference type="SUPFAM" id="SSF55821">
    <property type="entry name" value="YrdC/RibB"/>
    <property type="match status" value="1"/>
</dbReference>
<evidence type="ECO:0000259" key="12">
    <source>
        <dbReference type="PROSITE" id="PS51163"/>
    </source>
</evidence>
<organism evidence="13 14">
    <name type="scientific">Candidatus Wildermuthbacteria bacterium RIFCSPHIGHO2_02_FULL_47_12</name>
    <dbReference type="NCBI Taxonomy" id="1802451"/>
    <lineage>
        <taxon>Bacteria</taxon>
        <taxon>Candidatus Wildermuthiibacteriota</taxon>
    </lineage>
</organism>
<dbReference type="GO" id="GO:0005737">
    <property type="term" value="C:cytoplasm"/>
    <property type="evidence" value="ECO:0007669"/>
    <property type="project" value="UniProtKB-SubCell"/>
</dbReference>
<dbReference type="PANTHER" id="PTHR17490:SF16">
    <property type="entry name" value="THREONYLCARBAMOYL-AMP SYNTHASE"/>
    <property type="match status" value="1"/>
</dbReference>
<dbReference type="AlphaFoldDB" id="A0A1G2R594"/>
<gene>
    <name evidence="13" type="ORF">A3C82_00135</name>
</gene>
<keyword evidence="4" id="KW-0963">Cytoplasm</keyword>
<evidence type="ECO:0000313" key="13">
    <source>
        <dbReference type="EMBL" id="OHA67261.1"/>
    </source>
</evidence>
<dbReference type="Pfam" id="PF01300">
    <property type="entry name" value="Sua5_yciO_yrdC"/>
    <property type="match status" value="1"/>
</dbReference>
<evidence type="ECO:0000256" key="8">
    <source>
        <dbReference type="ARBA" id="ARBA00022741"/>
    </source>
</evidence>
<protein>
    <recommendedName>
        <fullName evidence="10">L-threonylcarbamoyladenylate synthase</fullName>
        <ecNumber evidence="3">2.7.7.87</ecNumber>
    </recommendedName>
    <alternativeName>
        <fullName evidence="10">L-threonylcarbamoyladenylate synthase</fullName>
    </alternativeName>
</protein>
<keyword evidence="5" id="KW-0808">Transferase</keyword>
<evidence type="ECO:0000256" key="1">
    <source>
        <dbReference type="ARBA" id="ARBA00004496"/>
    </source>
</evidence>
<keyword evidence="9" id="KW-0067">ATP-binding</keyword>
<comment type="subcellular location">
    <subcellularLocation>
        <location evidence="1">Cytoplasm</location>
    </subcellularLocation>
</comment>
<comment type="similarity">
    <text evidence="2">Belongs to the SUA5 family.</text>
</comment>
<evidence type="ECO:0000256" key="2">
    <source>
        <dbReference type="ARBA" id="ARBA00007663"/>
    </source>
</evidence>